<sequence length="34" mass="4228">MQNKNINKDNKIKKHKPIKHLHIKMGYYIFVYKN</sequence>
<proteinExistence type="predicted"/>
<accession>M1NM38</accession>
<keyword evidence="2" id="KW-1185">Reference proteome</keyword>
<dbReference type="Proteomes" id="UP000241071">
    <property type="component" value="Segment"/>
</dbReference>
<protein>
    <submittedName>
        <fullName evidence="1">Uncharacterized protein</fullName>
    </submittedName>
</protein>
<name>M1NM38_9VIRU</name>
<organism evidence="1 2">
    <name type="scientific">Moumouvirus goulette</name>
    <dbReference type="NCBI Taxonomy" id="1247379"/>
    <lineage>
        <taxon>Viruses</taxon>
        <taxon>Varidnaviria</taxon>
        <taxon>Bamfordvirae</taxon>
        <taxon>Nucleocytoviricota</taxon>
        <taxon>Megaviricetes</taxon>
        <taxon>Imitervirales</taxon>
        <taxon>Mimiviridae</taxon>
        <taxon>Megamimivirinae</taxon>
        <taxon>Moumouvirus</taxon>
        <taxon>Moumouvirus goulettemassiliense</taxon>
    </lineage>
</organism>
<dbReference type="EMBL" id="KC008572">
    <property type="protein sequence ID" value="AGF85085.1"/>
    <property type="molecule type" value="Genomic_DNA"/>
</dbReference>
<evidence type="ECO:0000313" key="2">
    <source>
        <dbReference type="Proteomes" id="UP000241071"/>
    </source>
</evidence>
<reference evidence="1 2" key="1">
    <citation type="submission" date="2012-10" db="EMBL/GenBank/DDBJ databases">
        <title>Complete genome sequence of Moumouvirus goulette.</title>
        <authorList>
            <person name="Fournous G."/>
            <person name="Bougalmi M."/>
            <person name="Colson P."/>
        </authorList>
    </citation>
    <scope>NUCLEOTIDE SEQUENCE [LARGE SCALE GENOMIC DNA]</scope>
</reference>
<evidence type="ECO:0000313" key="1">
    <source>
        <dbReference type="EMBL" id="AGF85085.1"/>
    </source>
</evidence>
<gene>
    <name evidence="1" type="ORF">glt_00276</name>
</gene>